<evidence type="ECO:0000259" key="12">
    <source>
        <dbReference type="PROSITE" id="PS50011"/>
    </source>
</evidence>
<evidence type="ECO:0000313" key="13">
    <source>
        <dbReference type="EMBL" id="KAK3675756.1"/>
    </source>
</evidence>
<dbReference type="PANTHER" id="PTHR48012">
    <property type="entry name" value="STERILE20-LIKE KINASE, ISOFORM B-RELATED"/>
    <property type="match status" value="1"/>
</dbReference>
<evidence type="ECO:0000256" key="6">
    <source>
        <dbReference type="ARBA" id="ARBA00022777"/>
    </source>
</evidence>
<feature type="compositionally biased region" description="Basic and acidic residues" evidence="11">
    <location>
        <begin position="1015"/>
        <end position="1030"/>
    </location>
</feature>
<evidence type="ECO:0000256" key="5">
    <source>
        <dbReference type="ARBA" id="ARBA00022741"/>
    </source>
</evidence>
<feature type="region of interest" description="Disordered" evidence="11">
    <location>
        <begin position="1"/>
        <end position="135"/>
    </location>
</feature>
<sequence length="1113" mass="123356">MLGSRDHAKRRRKATVTSNRSTGSYSDEPTSPDSLPALRQSTSNSTNPTPSAPGTPFQSPAGSFSPNFSYEDAVDLLPTVSELNSPPREQGTPRSRAGSRRGSSFSEKLRNRLLDPSVGGELHGSKPKVKHPDVLEKESTSKLLKFWNLVHGNDESSNSLPSISEDTGRPAPSPQPVSRGERFLSHFGLRKSSGRMDGSRLAPAAYGAPKRSAQMQDARDMYQTVVRNAERAGVDVPPYDFLELIGKGAFGRVYKCKKRGTGVLVAIKIIMIDDSDFQEHVAEKDLGISAFRKEVDILQQLKDKKAKNINMIHDAFDIHSQLWIVSDYCTGGSIRTLMRANPRQGFEEHYIIPIARELAVAMKAVHEIGVIHRDIKCANVYVNEEGEIQLGDFGIVGMVEEDTSSKRRTIIGTPHYLPMEMHTTAMQTAEAYGMEIDIWAFGVTLYEMAAGHPPYSNVQPNRLAEALSTAPRLEGGNYSDGLRDFVAFCLNSDPKARPSADEVLMHPYIAGTEHKYPTKNLVKLIERYAVWEFGGGQRQSLFFAGGAAAPVVPTDEPEEDEHDDALDWNFSTSDTFNEEFGRRYSQMFATQEFANEDFDVPAGAGLPPLVTKDLSRFEEMEREFKELSANRGERSLDRLFNPEQKPYELHTPVDDDNEPLSDLPLRNFPGTAPTRESMIDLDSAATMDLNVPAFNFDFGDVPTLRARNSRSTGRHENDDESFDYGANERDDRRATRDWKFPAAASAAEEKKRATMDWSFSTAQPTEPDEPDVSMHLPPTGADGLAAGFRPTLRHMATEPLGKFGDHMHPTQPLQPLMEGSSSPVRDSMASMIDLDMGLADPGEIVRPSTASSTTGSVMTDITSGNPFDLEEDPEQNEIDRNRFSFHKQWQSEGGNLRRRSHKHMQMHSRGSSLTSTDSELDRRMSQTSQPRVDDVFDFDYSRSLNDAVRNGMGGIQIPESETSMNHWPDFGQNSGLDESPQYIAHHIPHMGEQDYPLQQGLRTTNGFASHTSVASRDRQRSGRGAQKELEFPEPVAPHPDALLEDADPNVMVSEMDRLLDDFSASLSATRRALRAHTGVRDDEMENDDLGEENETDSGVESSSAAPTGDEGGF</sequence>
<evidence type="ECO:0000256" key="4">
    <source>
        <dbReference type="ARBA" id="ARBA00022679"/>
    </source>
</evidence>
<feature type="compositionally biased region" description="Low complexity" evidence="11">
    <location>
        <begin position="41"/>
        <end position="56"/>
    </location>
</feature>
<evidence type="ECO:0000313" key="14">
    <source>
        <dbReference type="Proteomes" id="UP001274830"/>
    </source>
</evidence>
<feature type="region of interest" description="Disordered" evidence="11">
    <location>
        <begin position="706"/>
        <end position="753"/>
    </location>
</feature>
<dbReference type="InterPro" id="IPR011009">
    <property type="entry name" value="Kinase-like_dom_sf"/>
</dbReference>
<evidence type="ECO:0000256" key="11">
    <source>
        <dbReference type="SAM" id="MobiDB-lite"/>
    </source>
</evidence>
<feature type="compositionally biased region" description="Polar residues" evidence="11">
    <location>
        <begin position="908"/>
        <end position="917"/>
    </location>
</feature>
<organism evidence="13 14">
    <name type="scientific">Recurvomyces mirabilis</name>
    <dbReference type="NCBI Taxonomy" id="574656"/>
    <lineage>
        <taxon>Eukaryota</taxon>
        <taxon>Fungi</taxon>
        <taxon>Dikarya</taxon>
        <taxon>Ascomycota</taxon>
        <taxon>Pezizomycotina</taxon>
        <taxon>Dothideomycetes</taxon>
        <taxon>Dothideomycetidae</taxon>
        <taxon>Mycosphaerellales</taxon>
        <taxon>Teratosphaeriaceae</taxon>
        <taxon>Recurvomyces</taxon>
    </lineage>
</organism>
<dbReference type="EC" id="2.7.11.1" evidence="2"/>
<feature type="region of interest" description="Disordered" evidence="11">
    <location>
        <begin position="155"/>
        <end position="182"/>
    </location>
</feature>
<feature type="region of interest" description="Disordered" evidence="11">
    <location>
        <begin position="890"/>
        <end position="929"/>
    </location>
</feature>
<dbReference type="GO" id="GO:0005524">
    <property type="term" value="F:ATP binding"/>
    <property type="evidence" value="ECO:0007669"/>
    <property type="project" value="UniProtKB-UniRule"/>
</dbReference>
<gene>
    <name evidence="13" type="ORF">LTR78_004397</name>
</gene>
<feature type="region of interest" description="Disordered" evidence="11">
    <location>
        <begin position="635"/>
        <end position="661"/>
    </location>
</feature>
<feature type="compositionally biased region" description="Polar residues" evidence="11">
    <location>
        <begin position="155"/>
        <end position="165"/>
    </location>
</feature>
<protein>
    <recommendedName>
        <fullName evidence="2">non-specific serine/threonine protein kinase</fullName>
        <ecNumber evidence="2">2.7.11.1</ecNumber>
    </recommendedName>
</protein>
<keyword evidence="3" id="KW-0723">Serine/threonine-protein kinase</keyword>
<feature type="region of interest" description="Disordered" evidence="11">
    <location>
        <begin position="1072"/>
        <end position="1113"/>
    </location>
</feature>
<feature type="compositionally biased region" description="Acidic residues" evidence="11">
    <location>
        <begin position="1082"/>
        <end position="1097"/>
    </location>
</feature>
<feature type="binding site" evidence="10">
    <location>
        <position position="268"/>
    </location>
    <ligand>
        <name>ATP</name>
        <dbReference type="ChEBI" id="CHEBI:30616"/>
    </ligand>
</feature>
<evidence type="ECO:0000256" key="8">
    <source>
        <dbReference type="ARBA" id="ARBA00047899"/>
    </source>
</evidence>
<keyword evidence="14" id="KW-1185">Reference proteome</keyword>
<comment type="catalytic activity">
    <reaction evidence="9">
        <text>L-seryl-[protein] + ATP = O-phospho-L-seryl-[protein] + ADP + H(+)</text>
        <dbReference type="Rhea" id="RHEA:17989"/>
        <dbReference type="Rhea" id="RHEA-COMP:9863"/>
        <dbReference type="Rhea" id="RHEA-COMP:11604"/>
        <dbReference type="ChEBI" id="CHEBI:15378"/>
        <dbReference type="ChEBI" id="CHEBI:29999"/>
        <dbReference type="ChEBI" id="CHEBI:30616"/>
        <dbReference type="ChEBI" id="CHEBI:83421"/>
        <dbReference type="ChEBI" id="CHEBI:456216"/>
        <dbReference type="EC" id="2.7.11.1"/>
    </reaction>
</comment>
<keyword evidence="6" id="KW-0418">Kinase</keyword>
<name>A0AAE0WPT9_9PEZI</name>
<dbReference type="GO" id="GO:0004674">
    <property type="term" value="F:protein serine/threonine kinase activity"/>
    <property type="evidence" value="ECO:0007669"/>
    <property type="project" value="UniProtKB-KW"/>
</dbReference>
<comment type="similarity">
    <text evidence="1">Belongs to the protein kinase superfamily. STE Ser/Thr protein kinase family. STE20 subfamily.</text>
</comment>
<evidence type="ECO:0000256" key="9">
    <source>
        <dbReference type="ARBA" id="ARBA00048679"/>
    </source>
</evidence>
<proteinExistence type="inferred from homology"/>
<keyword evidence="7 10" id="KW-0067">ATP-binding</keyword>
<dbReference type="PROSITE" id="PS00107">
    <property type="entry name" value="PROTEIN_KINASE_ATP"/>
    <property type="match status" value="1"/>
</dbReference>
<reference evidence="13" key="1">
    <citation type="submission" date="2023-07" db="EMBL/GenBank/DDBJ databases">
        <title>Black Yeasts Isolated from many extreme environments.</title>
        <authorList>
            <person name="Coleine C."/>
            <person name="Stajich J.E."/>
            <person name="Selbmann L."/>
        </authorList>
    </citation>
    <scope>NUCLEOTIDE SEQUENCE</scope>
    <source>
        <strain evidence="13">CCFEE 5485</strain>
    </source>
</reference>
<comment type="catalytic activity">
    <reaction evidence="8">
        <text>L-threonyl-[protein] + ATP = O-phospho-L-threonyl-[protein] + ADP + H(+)</text>
        <dbReference type="Rhea" id="RHEA:46608"/>
        <dbReference type="Rhea" id="RHEA-COMP:11060"/>
        <dbReference type="Rhea" id="RHEA-COMP:11605"/>
        <dbReference type="ChEBI" id="CHEBI:15378"/>
        <dbReference type="ChEBI" id="CHEBI:30013"/>
        <dbReference type="ChEBI" id="CHEBI:30616"/>
        <dbReference type="ChEBI" id="CHEBI:61977"/>
        <dbReference type="ChEBI" id="CHEBI:456216"/>
        <dbReference type="EC" id="2.7.11.1"/>
    </reaction>
</comment>
<feature type="region of interest" description="Disordered" evidence="11">
    <location>
        <begin position="1009"/>
        <end position="1043"/>
    </location>
</feature>
<comment type="caution">
    <text evidence="13">The sequence shown here is derived from an EMBL/GenBank/DDBJ whole genome shotgun (WGS) entry which is preliminary data.</text>
</comment>
<evidence type="ECO:0000256" key="10">
    <source>
        <dbReference type="PROSITE-ProRule" id="PRU10141"/>
    </source>
</evidence>
<evidence type="ECO:0000256" key="1">
    <source>
        <dbReference type="ARBA" id="ARBA00008874"/>
    </source>
</evidence>
<feature type="compositionally biased region" description="Polar residues" evidence="11">
    <location>
        <begin position="57"/>
        <end position="68"/>
    </location>
</feature>
<feature type="compositionally biased region" description="Polar residues" evidence="11">
    <location>
        <begin position="15"/>
        <end position="33"/>
    </location>
</feature>
<feature type="domain" description="Protein kinase" evidence="12">
    <location>
        <begin position="239"/>
        <end position="509"/>
    </location>
</feature>
<dbReference type="AlphaFoldDB" id="A0AAE0WPT9"/>
<dbReference type="SUPFAM" id="SSF56112">
    <property type="entry name" value="Protein kinase-like (PK-like)"/>
    <property type="match status" value="1"/>
</dbReference>
<dbReference type="GO" id="GO:0005737">
    <property type="term" value="C:cytoplasm"/>
    <property type="evidence" value="ECO:0007669"/>
    <property type="project" value="TreeGrafter"/>
</dbReference>
<dbReference type="Proteomes" id="UP001274830">
    <property type="component" value="Unassembled WGS sequence"/>
</dbReference>
<dbReference type="InterPro" id="IPR050629">
    <property type="entry name" value="STE20/SPS1-PAK"/>
</dbReference>
<dbReference type="PROSITE" id="PS00108">
    <property type="entry name" value="PROTEIN_KINASE_ST"/>
    <property type="match status" value="1"/>
</dbReference>
<dbReference type="Pfam" id="PF00069">
    <property type="entry name" value="Pkinase"/>
    <property type="match status" value="1"/>
</dbReference>
<dbReference type="EMBL" id="JAUTXT010000013">
    <property type="protein sequence ID" value="KAK3675756.1"/>
    <property type="molecule type" value="Genomic_DNA"/>
</dbReference>
<keyword evidence="5 10" id="KW-0547">Nucleotide-binding</keyword>
<evidence type="ECO:0000256" key="3">
    <source>
        <dbReference type="ARBA" id="ARBA00022527"/>
    </source>
</evidence>
<dbReference type="InterPro" id="IPR008271">
    <property type="entry name" value="Ser/Thr_kinase_AS"/>
</dbReference>
<feature type="compositionally biased region" description="Basic residues" evidence="11">
    <location>
        <begin position="896"/>
        <end position="906"/>
    </location>
</feature>
<keyword evidence="4" id="KW-0808">Transferase</keyword>
<dbReference type="PROSITE" id="PS50011">
    <property type="entry name" value="PROTEIN_KINASE_DOM"/>
    <property type="match status" value="1"/>
</dbReference>
<dbReference type="InterPro" id="IPR017441">
    <property type="entry name" value="Protein_kinase_ATP_BS"/>
</dbReference>
<accession>A0AAE0WPT9</accession>
<evidence type="ECO:0000256" key="7">
    <source>
        <dbReference type="ARBA" id="ARBA00022840"/>
    </source>
</evidence>
<dbReference type="Gene3D" id="1.10.510.10">
    <property type="entry name" value="Transferase(Phosphotransferase) domain 1"/>
    <property type="match status" value="1"/>
</dbReference>
<dbReference type="SMART" id="SM00220">
    <property type="entry name" value="S_TKc"/>
    <property type="match status" value="1"/>
</dbReference>
<feature type="compositionally biased region" description="Basic and acidic residues" evidence="11">
    <location>
        <begin position="726"/>
        <end position="739"/>
    </location>
</feature>
<feature type="compositionally biased region" description="Low complexity" evidence="11">
    <location>
        <begin position="94"/>
        <end position="104"/>
    </location>
</feature>
<evidence type="ECO:0000256" key="2">
    <source>
        <dbReference type="ARBA" id="ARBA00012513"/>
    </source>
</evidence>
<dbReference type="PANTHER" id="PTHR48012:SF10">
    <property type="entry name" value="FI20177P1"/>
    <property type="match status" value="1"/>
</dbReference>
<dbReference type="InterPro" id="IPR000719">
    <property type="entry name" value="Prot_kinase_dom"/>
</dbReference>